<evidence type="ECO:0000313" key="2">
    <source>
        <dbReference type="EMBL" id="MBD3930755.1"/>
    </source>
</evidence>
<gene>
    <name evidence="2" type="ORF">IF129_04135</name>
</gene>
<proteinExistence type="predicted"/>
<name>A0A927EWL6_9ACTN</name>
<keyword evidence="1" id="KW-0812">Transmembrane</keyword>
<comment type="caution">
    <text evidence="2">The sequence shown here is derived from an EMBL/GenBank/DDBJ whole genome shotgun (WGS) entry which is preliminary data.</text>
</comment>
<dbReference type="EMBL" id="JACXYU010000001">
    <property type="protein sequence ID" value="MBD3930755.1"/>
    <property type="molecule type" value="Genomic_DNA"/>
</dbReference>
<feature type="transmembrane region" description="Helical" evidence="1">
    <location>
        <begin position="186"/>
        <end position="203"/>
    </location>
</feature>
<dbReference type="AlphaFoldDB" id="A0A927EWL6"/>
<accession>A0A927EWL6</accession>
<feature type="transmembrane region" description="Helical" evidence="1">
    <location>
        <begin position="215"/>
        <end position="236"/>
    </location>
</feature>
<feature type="transmembrane region" description="Helical" evidence="1">
    <location>
        <begin position="398"/>
        <end position="421"/>
    </location>
</feature>
<keyword evidence="3" id="KW-1185">Reference proteome</keyword>
<sequence>MRRMKAAATTEPGRLRIIGAVLVVLLLAFGAATASQVVTRASAADDVIGSSQPLSADAAEIHRLLADANTTAASGFLAGGEESRAVGDRYDDDIRQAAELITEAAASGEGSRTARSRLSVLNRQLPVYTGLVEAARANNRQGLPIGGAYLRYADEQMRDVLLPAARTLYETEAARYQRDHEEATSWPWQALLLGVASLGVLGWTQRRHFLRTNRVFNRGLLAASAATLLLLCWLAVGHALAWSGLNDARTNGARSLEVLNAARVAALEARGDEGMTLVARGAGAEYEKTYRESMAELLGSGSGPREAGLFHEAVRLADGPAGRTAVETAWEQTRQWDERHTEVRELDNSGEYAAAVAKVIGAEDSTGEAFDRVDAALREAIAHEQDQFDSAAGAGRSALTGLALGAGGLALAAGAGAVAGIGRRLAEYR</sequence>
<evidence type="ECO:0000313" key="3">
    <source>
        <dbReference type="Proteomes" id="UP000632289"/>
    </source>
</evidence>
<evidence type="ECO:0000256" key="1">
    <source>
        <dbReference type="SAM" id="Phobius"/>
    </source>
</evidence>
<keyword evidence="1" id="KW-1133">Transmembrane helix</keyword>
<dbReference type="Proteomes" id="UP000632289">
    <property type="component" value="Unassembled WGS sequence"/>
</dbReference>
<reference evidence="2" key="1">
    <citation type="submission" date="2020-09" db="EMBL/GenBank/DDBJ databases">
        <title>Secondary metabolite and genome analysis of marine Streptomyces chumphonensis KK1-2T.</title>
        <authorList>
            <person name="Phongsopitanun W."/>
            <person name="Kanchanasin P."/>
            <person name="Pittayakhajonwut P."/>
            <person name="Suwanborirux K."/>
            <person name="Tanasupawat S."/>
        </authorList>
    </citation>
    <scope>NUCLEOTIDE SEQUENCE</scope>
    <source>
        <strain evidence="2">KK1-2</strain>
    </source>
</reference>
<evidence type="ECO:0008006" key="4">
    <source>
        <dbReference type="Google" id="ProtNLM"/>
    </source>
</evidence>
<keyword evidence="1" id="KW-0472">Membrane</keyword>
<protein>
    <recommendedName>
        <fullName evidence="4">Secreted protein</fullName>
    </recommendedName>
</protein>
<organism evidence="2 3">
    <name type="scientific">Streptomyces chumphonensis</name>
    <dbReference type="NCBI Taxonomy" id="1214925"/>
    <lineage>
        <taxon>Bacteria</taxon>
        <taxon>Bacillati</taxon>
        <taxon>Actinomycetota</taxon>
        <taxon>Actinomycetes</taxon>
        <taxon>Kitasatosporales</taxon>
        <taxon>Streptomycetaceae</taxon>
        <taxon>Streptomyces</taxon>
    </lineage>
</organism>